<dbReference type="EMBL" id="SKFG01000053">
    <property type="protein sequence ID" value="TCZ69136.1"/>
    <property type="molecule type" value="Genomic_DNA"/>
</dbReference>
<dbReference type="InterPro" id="IPR050583">
    <property type="entry name" value="Mycobacterial_A85_antigen"/>
</dbReference>
<dbReference type="OrthoDB" id="9777383at2"/>
<dbReference type="Proteomes" id="UP000295418">
    <property type="component" value="Unassembled WGS sequence"/>
</dbReference>
<accession>A0A4R4DYQ9</accession>
<name>A0A4R4DYQ9_9BACL</name>
<dbReference type="SUPFAM" id="SSF53474">
    <property type="entry name" value="alpha/beta-Hydrolases"/>
    <property type="match status" value="1"/>
</dbReference>
<dbReference type="PANTHER" id="PTHR48098">
    <property type="entry name" value="ENTEROCHELIN ESTERASE-RELATED"/>
    <property type="match status" value="1"/>
</dbReference>
<proteinExistence type="predicted"/>
<dbReference type="Pfam" id="PF00756">
    <property type="entry name" value="Esterase"/>
    <property type="match status" value="1"/>
</dbReference>
<dbReference type="Gene3D" id="3.40.50.1820">
    <property type="entry name" value="alpha/beta hydrolase"/>
    <property type="match status" value="1"/>
</dbReference>
<protein>
    <submittedName>
        <fullName evidence="1">Esterase family protein</fullName>
    </submittedName>
</protein>
<keyword evidence="2" id="KW-1185">Reference proteome</keyword>
<dbReference type="InterPro" id="IPR000801">
    <property type="entry name" value="Esterase-like"/>
</dbReference>
<gene>
    <name evidence="1" type="ORF">E0485_23985</name>
</gene>
<evidence type="ECO:0000313" key="1">
    <source>
        <dbReference type="EMBL" id="TCZ69136.1"/>
    </source>
</evidence>
<organism evidence="1 2">
    <name type="scientific">Paenibacillus albiflavus</name>
    <dbReference type="NCBI Taxonomy" id="2545760"/>
    <lineage>
        <taxon>Bacteria</taxon>
        <taxon>Bacillati</taxon>
        <taxon>Bacillota</taxon>
        <taxon>Bacilli</taxon>
        <taxon>Bacillales</taxon>
        <taxon>Paenibacillaceae</taxon>
        <taxon>Paenibacillus</taxon>
    </lineage>
</organism>
<dbReference type="InterPro" id="IPR029058">
    <property type="entry name" value="AB_hydrolase_fold"/>
</dbReference>
<sequence>MSTVCLFVIGCSANNAPAIDKNNSLSSSEIQKITFYSKSLEQEKKMNVYLPKGYSSEIQYPVLYLIHGYSGDETDWIPGLGIDQAADKLIEAGKIVPLIMVSPELDNSYGINSAQTYSVMNPGDPNSIYNGMYEDYLYKDVIEYVDSHYSTLAKRESRYIGGMSMGGFISLHTAFLHSDMFSKVGGHSPALFMNDWSATGGENGLKSFLYPTETVRETRDPLILAQNLDLSKMKVYLDCGDQDAFKFYEGSEELYSILKAKGVSVEYHLNEGKHNDDYWKSMIDNYLQFYAGK</sequence>
<reference evidence="1 2" key="1">
    <citation type="submission" date="2019-03" db="EMBL/GenBank/DDBJ databases">
        <authorList>
            <person name="Kim M.K.M."/>
        </authorList>
    </citation>
    <scope>NUCLEOTIDE SEQUENCE [LARGE SCALE GENOMIC DNA]</scope>
    <source>
        <strain evidence="1 2">18JY21-1</strain>
    </source>
</reference>
<evidence type="ECO:0000313" key="2">
    <source>
        <dbReference type="Proteomes" id="UP000295418"/>
    </source>
</evidence>
<dbReference type="AlphaFoldDB" id="A0A4R4DYQ9"/>
<comment type="caution">
    <text evidence="1">The sequence shown here is derived from an EMBL/GenBank/DDBJ whole genome shotgun (WGS) entry which is preliminary data.</text>
</comment>